<evidence type="ECO:0000256" key="5">
    <source>
        <dbReference type="ARBA" id="ARBA00023163"/>
    </source>
</evidence>
<name>A0AAW1DHG1_9HEMI</name>
<keyword evidence="6" id="KW-0539">Nucleus</keyword>
<accession>A0AAW1DHG1</accession>
<dbReference type="EMBL" id="JAPXFL010000003">
    <property type="protein sequence ID" value="KAK9509579.1"/>
    <property type="molecule type" value="Genomic_DNA"/>
</dbReference>
<dbReference type="AlphaFoldDB" id="A0AAW1DHG1"/>
<evidence type="ECO:0000256" key="1">
    <source>
        <dbReference type="ARBA" id="ARBA00004123"/>
    </source>
</evidence>
<sequence>MEKGSSLEIGYSEDSASPAESAGSSVVDSALEKLRTKDVVSGGYEESSDVWSPESAGGGATTDAPSAEENDPKPASHILRNKNNEPFEWTPYAELHLLNSLRGLRPVGANFHFYINVVHNRFNAAMGMDIPRSVLLKKINTYYNLDEALKICGEDVPTNQREFSLPKDEFPEYAKLLKQFNAEKKD</sequence>
<evidence type="ECO:0000313" key="9">
    <source>
        <dbReference type="Proteomes" id="UP001461498"/>
    </source>
</evidence>
<comment type="similarity">
    <text evidence="2">Belongs to the EAF7 family.</text>
</comment>
<keyword evidence="4" id="KW-0805">Transcription regulation</keyword>
<dbReference type="Pfam" id="PF07904">
    <property type="entry name" value="Eaf7"/>
    <property type="match status" value="1"/>
</dbReference>
<dbReference type="PANTHER" id="PTHR13581:SF5">
    <property type="entry name" value="MRG_MORF4L-BINDING PROTEIN"/>
    <property type="match status" value="1"/>
</dbReference>
<evidence type="ECO:0000256" key="2">
    <source>
        <dbReference type="ARBA" id="ARBA00007117"/>
    </source>
</evidence>
<dbReference type="GO" id="GO:0006357">
    <property type="term" value="P:regulation of transcription by RNA polymerase II"/>
    <property type="evidence" value="ECO:0007669"/>
    <property type="project" value="TreeGrafter"/>
</dbReference>
<proteinExistence type="inferred from homology"/>
<gene>
    <name evidence="8" type="ORF">O3M35_006863</name>
</gene>
<evidence type="ECO:0000313" key="8">
    <source>
        <dbReference type="EMBL" id="KAK9509579.1"/>
    </source>
</evidence>
<keyword evidence="5" id="KW-0804">Transcription</keyword>
<dbReference type="GO" id="GO:0035267">
    <property type="term" value="C:NuA4 histone acetyltransferase complex"/>
    <property type="evidence" value="ECO:0007669"/>
    <property type="project" value="TreeGrafter"/>
</dbReference>
<dbReference type="GO" id="GO:0005634">
    <property type="term" value="C:nucleus"/>
    <property type="evidence" value="ECO:0007669"/>
    <property type="project" value="UniProtKB-SubCell"/>
</dbReference>
<reference evidence="8 9" key="1">
    <citation type="submission" date="2022-12" db="EMBL/GenBank/DDBJ databases">
        <title>Chromosome-level genome assembly of true bugs.</title>
        <authorList>
            <person name="Ma L."/>
            <person name="Li H."/>
        </authorList>
    </citation>
    <scope>NUCLEOTIDE SEQUENCE [LARGE SCALE GENOMIC DNA]</scope>
    <source>
        <strain evidence="8">Lab_2022b</strain>
    </source>
</reference>
<dbReference type="PANTHER" id="PTHR13581">
    <property type="entry name" value="MRG-BINDING PROTEIN"/>
    <property type="match status" value="1"/>
</dbReference>
<protein>
    <submittedName>
        <fullName evidence="8">Uncharacterized protein</fullName>
    </submittedName>
</protein>
<evidence type="ECO:0000256" key="3">
    <source>
        <dbReference type="ARBA" id="ARBA00022853"/>
    </source>
</evidence>
<comment type="caution">
    <text evidence="8">The sequence shown here is derived from an EMBL/GenBank/DDBJ whole genome shotgun (WGS) entry which is preliminary data.</text>
</comment>
<dbReference type="GO" id="GO:0006325">
    <property type="term" value="P:chromatin organization"/>
    <property type="evidence" value="ECO:0007669"/>
    <property type="project" value="UniProtKB-KW"/>
</dbReference>
<organism evidence="8 9">
    <name type="scientific">Rhynocoris fuscipes</name>
    <dbReference type="NCBI Taxonomy" id="488301"/>
    <lineage>
        <taxon>Eukaryota</taxon>
        <taxon>Metazoa</taxon>
        <taxon>Ecdysozoa</taxon>
        <taxon>Arthropoda</taxon>
        <taxon>Hexapoda</taxon>
        <taxon>Insecta</taxon>
        <taxon>Pterygota</taxon>
        <taxon>Neoptera</taxon>
        <taxon>Paraneoptera</taxon>
        <taxon>Hemiptera</taxon>
        <taxon>Heteroptera</taxon>
        <taxon>Panheteroptera</taxon>
        <taxon>Cimicomorpha</taxon>
        <taxon>Reduviidae</taxon>
        <taxon>Harpactorinae</taxon>
        <taxon>Harpactorini</taxon>
        <taxon>Rhynocoris</taxon>
    </lineage>
</organism>
<comment type="subcellular location">
    <subcellularLocation>
        <location evidence="1">Nucleus</location>
    </subcellularLocation>
</comment>
<dbReference type="InterPro" id="IPR012423">
    <property type="entry name" value="Eaf7/MRGBP"/>
</dbReference>
<feature type="region of interest" description="Disordered" evidence="7">
    <location>
        <begin position="1"/>
        <end position="80"/>
    </location>
</feature>
<evidence type="ECO:0000256" key="7">
    <source>
        <dbReference type="SAM" id="MobiDB-lite"/>
    </source>
</evidence>
<evidence type="ECO:0000256" key="4">
    <source>
        <dbReference type="ARBA" id="ARBA00023015"/>
    </source>
</evidence>
<keyword evidence="3" id="KW-0156">Chromatin regulator</keyword>
<evidence type="ECO:0000256" key="6">
    <source>
        <dbReference type="ARBA" id="ARBA00023242"/>
    </source>
</evidence>
<keyword evidence="9" id="KW-1185">Reference proteome</keyword>
<dbReference type="Proteomes" id="UP001461498">
    <property type="component" value="Unassembled WGS sequence"/>
</dbReference>